<dbReference type="Proteomes" id="UP001156706">
    <property type="component" value="Unassembled WGS sequence"/>
</dbReference>
<evidence type="ECO:0000256" key="1">
    <source>
        <dbReference type="SAM" id="SignalP"/>
    </source>
</evidence>
<feature type="domain" description="Lcl C-terminal" evidence="2">
    <location>
        <begin position="42"/>
        <end position="190"/>
    </location>
</feature>
<evidence type="ECO:0000313" key="3">
    <source>
        <dbReference type="EMBL" id="GLR13805.1"/>
    </source>
</evidence>
<dbReference type="EMBL" id="BSOG01000002">
    <property type="protein sequence ID" value="GLR13805.1"/>
    <property type="molecule type" value="Genomic_DNA"/>
</dbReference>
<proteinExistence type="predicted"/>
<dbReference type="RefSeq" id="WP_284196890.1">
    <property type="nucleotide sequence ID" value="NZ_BSOG01000002.1"/>
</dbReference>
<organism evidence="3 4">
    <name type="scientific">Chitinimonas prasina</name>
    <dbReference type="NCBI Taxonomy" id="1434937"/>
    <lineage>
        <taxon>Bacteria</taxon>
        <taxon>Pseudomonadati</taxon>
        <taxon>Pseudomonadota</taxon>
        <taxon>Betaproteobacteria</taxon>
        <taxon>Neisseriales</taxon>
        <taxon>Chitinibacteraceae</taxon>
        <taxon>Chitinimonas</taxon>
    </lineage>
</organism>
<feature type="chain" id="PRO_5046892952" description="Lcl C-terminal domain-containing protein" evidence="1">
    <location>
        <begin position="18"/>
        <end position="195"/>
    </location>
</feature>
<feature type="signal peptide" evidence="1">
    <location>
        <begin position="1"/>
        <end position="17"/>
    </location>
</feature>
<keyword evidence="1" id="KW-0732">Signal</keyword>
<comment type="caution">
    <text evidence="3">The sequence shown here is derived from an EMBL/GenBank/DDBJ whole genome shotgun (WGS) entry which is preliminary data.</text>
</comment>
<keyword evidence="4" id="KW-1185">Reference proteome</keyword>
<dbReference type="InterPro" id="IPR011460">
    <property type="entry name" value="Lcl_C"/>
</dbReference>
<evidence type="ECO:0000259" key="2">
    <source>
        <dbReference type="Pfam" id="PF07603"/>
    </source>
</evidence>
<gene>
    <name evidence="3" type="ORF">GCM10007907_25950</name>
</gene>
<protein>
    <recommendedName>
        <fullName evidence="2">Lcl C-terminal domain-containing protein</fullName>
    </recommendedName>
</protein>
<name>A0ABQ5YFN3_9NEIS</name>
<reference evidence="4" key="1">
    <citation type="journal article" date="2019" name="Int. J. Syst. Evol. Microbiol.">
        <title>The Global Catalogue of Microorganisms (GCM) 10K type strain sequencing project: providing services to taxonomists for standard genome sequencing and annotation.</title>
        <authorList>
            <consortium name="The Broad Institute Genomics Platform"/>
            <consortium name="The Broad Institute Genome Sequencing Center for Infectious Disease"/>
            <person name="Wu L."/>
            <person name="Ma J."/>
        </authorList>
    </citation>
    <scope>NUCLEOTIDE SEQUENCE [LARGE SCALE GENOMIC DNA]</scope>
    <source>
        <strain evidence="4">NBRC 110044</strain>
    </source>
</reference>
<dbReference type="Pfam" id="PF07603">
    <property type="entry name" value="Lcl_C"/>
    <property type="match status" value="1"/>
</dbReference>
<accession>A0ABQ5YFN3</accession>
<sequence length="195" mass="21528">MQRLLPLLAWLACTAAAADESRYQKLTSQGTTLPPHLGPWACIVDKQTGLVWENKTDNEGTHLDAATYSWFDAASGTGKAKSGSCINTRLQVIPCDSSDLIAQARRERWCQRSDWRLPSAAELQGLLLDTGFIGNPRIATGFFPHTGRFPYWSADLRQNARNEYEARLVHFGSGQSLWLPTSAAARIRLVAGPSR</sequence>
<evidence type="ECO:0000313" key="4">
    <source>
        <dbReference type="Proteomes" id="UP001156706"/>
    </source>
</evidence>